<proteinExistence type="predicted"/>
<feature type="transmembrane region" description="Helical" evidence="4">
    <location>
        <begin position="327"/>
        <end position="346"/>
    </location>
</feature>
<dbReference type="EC" id="3.6.1.13" evidence="5"/>
<feature type="transmembrane region" description="Helical" evidence="4">
    <location>
        <begin position="293"/>
        <end position="315"/>
    </location>
</feature>
<dbReference type="Proteomes" id="UP000683360">
    <property type="component" value="Unassembled WGS sequence"/>
</dbReference>
<dbReference type="InterPro" id="IPR050927">
    <property type="entry name" value="TRPM"/>
</dbReference>
<dbReference type="OrthoDB" id="9994106at2759"/>
<evidence type="ECO:0000313" key="6">
    <source>
        <dbReference type="Proteomes" id="UP000683360"/>
    </source>
</evidence>
<keyword evidence="5" id="KW-0378">Hydrolase</keyword>
<feature type="transmembrane region" description="Helical" evidence="4">
    <location>
        <begin position="461"/>
        <end position="479"/>
    </location>
</feature>
<keyword evidence="6" id="KW-1185">Reference proteome</keyword>
<keyword evidence="4" id="KW-0812">Transmembrane</keyword>
<protein>
    <submittedName>
        <fullName evidence="5">TRPM2</fullName>
        <ecNumber evidence="5">3.6.1.13</ecNumber>
    </submittedName>
</protein>
<keyword evidence="3" id="KW-0407">Ion channel</keyword>
<comment type="caution">
    <text evidence="5">The sequence shown here is derived from an EMBL/GenBank/DDBJ whole genome shotgun (WGS) entry which is preliminary data.</text>
</comment>
<feature type="transmembrane region" description="Helical" evidence="4">
    <location>
        <begin position="199"/>
        <end position="219"/>
    </location>
</feature>
<evidence type="ECO:0000256" key="3">
    <source>
        <dbReference type="ARBA" id="ARBA00023303"/>
    </source>
</evidence>
<evidence type="ECO:0000256" key="4">
    <source>
        <dbReference type="SAM" id="Phobius"/>
    </source>
</evidence>
<accession>A0A8S3SGS1</accession>
<dbReference type="GO" id="GO:0047631">
    <property type="term" value="F:ADP-ribose diphosphatase activity"/>
    <property type="evidence" value="ECO:0007669"/>
    <property type="project" value="UniProtKB-EC"/>
</dbReference>
<gene>
    <name evidence="5" type="ORF">MEDL_31857</name>
</gene>
<dbReference type="InterPro" id="IPR002153">
    <property type="entry name" value="TRPC_channel"/>
</dbReference>
<organism evidence="5 6">
    <name type="scientific">Mytilus edulis</name>
    <name type="common">Blue mussel</name>
    <dbReference type="NCBI Taxonomy" id="6550"/>
    <lineage>
        <taxon>Eukaryota</taxon>
        <taxon>Metazoa</taxon>
        <taxon>Spiralia</taxon>
        <taxon>Lophotrochozoa</taxon>
        <taxon>Mollusca</taxon>
        <taxon>Bivalvia</taxon>
        <taxon>Autobranchia</taxon>
        <taxon>Pteriomorphia</taxon>
        <taxon>Mytilida</taxon>
        <taxon>Mytiloidea</taxon>
        <taxon>Mytilidae</taxon>
        <taxon>Mytilinae</taxon>
        <taxon>Mytilus</taxon>
    </lineage>
</organism>
<dbReference type="GO" id="GO:0005886">
    <property type="term" value="C:plasma membrane"/>
    <property type="evidence" value="ECO:0007669"/>
    <property type="project" value="TreeGrafter"/>
</dbReference>
<feature type="transmembrane region" description="Helical" evidence="4">
    <location>
        <begin position="264"/>
        <end position="281"/>
    </location>
</feature>
<dbReference type="PRINTS" id="PR01097">
    <property type="entry name" value="TRNSRECEPTRP"/>
</dbReference>
<feature type="transmembrane region" description="Helical" evidence="4">
    <location>
        <begin position="154"/>
        <end position="178"/>
    </location>
</feature>
<sequence length="503" mass="58609">MLWFNISYFVEKTLIREAMKLIETGDIRIHYIIIGCVILEDESNDWKTTPLLKEKLQSAKNAFTAKAIQITSHIYEADKIEKENSPVDAVTCYKKANKCVKGKHSEYIYHAGRLLLNHGYMRDAIDTGNMTYLENGTIKNILDKMWFGTKEVKWTLQTMICFTALVAVHIIVLPLLMFNTEKLPLIWFYRKYDLPFMKVYIHLLSFLVLFLAYAYMLLFDYRDDVVTYTDGFIIAWMTSFFVDETKQVIIAIIRGKFVIDWWDILDWTLITVYAIGMLLKFQEGSGFQTTSKILLVAEFMALCTRILHLCCMTEFLGPKLVVIRKMVADTIAFMFIMTIIMVWYTGRKWKKILSNGYWTLFGELNLDRDTLIPPYCTFNRTIYQDGALQRCPTQLGLYISPYLKALYGLIAVVLLLNLLIAMYSDSFNVVQQKSDVYWRKKQNCFLEEYSIKTVFPVHLQLLALPGIILAVLWFGYSYFTDNIPKTSDVDVLDKHPMFVRGKL</sequence>
<keyword evidence="4" id="KW-1133">Transmembrane helix</keyword>
<keyword evidence="4" id="KW-0472">Membrane</keyword>
<name>A0A8S3SGS1_MYTED</name>
<evidence type="ECO:0000256" key="2">
    <source>
        <dbReference type="ARBA" id="ARBA00023065"/>
    </source>
</evidence>
<feature type="transmembrane region" description="Helical" evidence="4">
    <location>
        <begin position="405"/>
        <end position="423"/>
    </location>
</feature>
<dbReference type="GO" id="GO:0099604">
    <property type="term" value="F:ligand-gated calcium channel activity"/>
    <property type="evidence" value="ECO:0007669"/>
    <property type="project" value="TreeGrafter"/>
</dbReference>
<keyword evidence="2" id="KW-0406">Ion transport</keyword>
<dbReference type="AlphaFoldDB" id="A0A8S3SGS1"/>
<dbReference type="EMBL" id="CAJPWZ010001593">
    <property type="protein sequence ID" value="CAG2218205.1"/>
    <property type="molecule type" value="Genomic_DNA"/>
</dbReference>
<dbReference type="PANTHER" id="PTHR13800:SF12">
    <property type="entry name" value="TRANSIENT RECEPTOR POTENTIAL CATION CHANNEL SUBFAMILY M MEMBER-LIKE 2"/>
    <property type="match status" value="1"/>
</dbReference>
<evidence type="ECO:0000313" key="5">
    <source>
        <dbReference type="EMBL" id="CAG2218205.1"/>
    </source>
</evidence>
<dbReference type="PANTHER" id="PTHR13800">
    <property type="entry name" value="TRANSIENT RECEPTOR POTENTIAL CATION CHANNEL, SUBFAMILY M, MEMBER 6"/>
    <property type="match status" value="1"/>
</dbReference>
<evidence type="ECO:0000256" key="1">
    <source>
        <dbReference type="ARBA" id="ARBA00022448"/>
    </source>
</evidence>
<reference evidence="5" key="1">
    <citation type="submission" date="2021-03" db="EMBL/GenBank/DDBJ databases">
        <authorList>
            <person name="Bekaert M."/>
        </authorList>
    </citation>
    <scope>NUCLEOTIDE SEQUENCE</scope>
</reference>
<keyword evidence="1" id="KW-0813">Transport</keyword>